<feature type="non-terminal residue" evidence="1">
    <location>
        <position position="1"/>
    </location>
</feature>
<feature type="non-terminal residue" evidence="1">
    <location>
        <position position="141"/>
    </location>
</feature>
<reference evidence="1 2" key="1">
    <citation type="submission" date="2015-01" db="EMBL/GenBank/DDBJ databases">
        <title>Evolution of Trichinella species and genotypes.</title>
        <authorList>
            <person name="Korhonen P.K."/>
            <person name="Edoardo P."/>
            <person name="Giuseppe L.R."/>
            <person name="Gasser R.B."/>
        </authorList>
    </citation>
    <scope>NUCLEOTIDE SEQUENCE [LARGE SCALE GENOMIC DNA]</scope>
    <source>
        <strain evidence="1">ISS1980</strain>
    </source>
</reference>
<sequence length="141" mass="16387">LFFQEANESIDCAAKRSEPVFKLIEFHSLAVHRDKFFEKIVNILKKHFSPQSSEIAQDTMLYLRRIAEDVASSIGLRLGMDKKHRFSLGKSLLPDQLMIKKLFIKELSELEFYDVCKALHRVYQSKQIPTQQPTLYIGIVD</sequence>
<evidence type="ECO:0000313" key="1">
    <source>
        <dbReference type="EMBL" id="KRZ74389.1"/>
    </source>
</evidence>
<evidence type="ECO:0000313" key="2">
    <source>
        <dbReference type="Proteomes" id="UP000054843"/>
    </source>
</evidence>
<dbReference type="EMBL" id="JYDO01000051">
    <property type="protein sequence ID" value="KRZ74389.1"/>
    <property type="molecule type" value="Genomic_DNA"/>
</dbReference>
<comment type="caution">
    <text evidence="1">The sequence shown here is derived from an EMBL/GenBank/DDBJ whole genome shotgun (WGS) entry which is preliminary data.</text>
</comment>
<gene>
    <name evidence="1" type="ORF">T10_12643</name>
</gene>
<organism evidence="1 2">
    <name type="scientific">Trichinella papuae</name>
    <dbReference type="NCBI Taxonomy" id="268474"/>
    <lineage>
        <taxon>Eukaryota</taxon>
        <taxon>Metazoa</taxon>
        <taxon>Ecdysozoa</taxon>
        <taxon>Nematoda</taxon>
        <taxon>Enoplea</taxon>
        <taxon>Dorylaimia</taxon>
        <taxon>Trichinellida</taxon>
        <taxon>Trichinellidae</taxon>
        <taxon>Trichinella</taxon>
    </lineage>
</organism>
<dbReference type="Proteomes" id="UP000054843">
    <property type="component" value="Unassembled WGS sequence"/>
</dbReference>
<keyword evidence="2" id="KW-1185">Reference proteome</keyword>
<name>A0A0V1MSA7_9BILA</name>
<proteinExistence type="predicted"/>
<dbReference type="AlphaFoldDB" id="A0A0V1MSA7"/>
<accession>A0A0V1MSA7</accession>
<protein>
    <submittedName>
        <fullName evidence="1">Uncharacterized protein</fullName>
    </submittedName>
</protein>